<dbReference type="EMBL" id="JAUDCG010000008">
    <property type="protein sequence ID" value="MDM8156533.1"/>
    <property type="molecule type" value="Genomic_DNA"/>
</dbReference>
<dbReference type="GO" id="GO:0005524">
    <property type="term" value="F:ATP binding"/>
    <property type="evidence" value="ECO:0007669"/>
    <property type="project" value="UniProtKB-KW"/>
</dbReference>
<dbReference type="RefSeq" id="WP_289607004.1">
    <property type="nucleotide sequence ID" value="NZ_JAUDCG010000008.1"/>
</dbReference>
<dbReference type="Gene3D" id="3.40.50.300">
    <property type="entry name" value="P-loop containing nucleotide triphosphate hydrolases"/>
    <property type="match status" value="1"/>
</dbReference>
<dbReference type="CDD" id="cd00009">
    <property type="entry name" value="AAA"/>
    <property type="match status" value="1"/>
</dbReference>
<dbReference type="InterPro" id="IPR008533">
    <property type="entry name" value="DUF815"/>
</dbReference>
<proteinExistence type="predicted"/>
<gene>
    <name evidence="1" type="ORF">QUV96_02645</name>
</gene>
<keyword evidence="1" id="KW-0067">ATP-binding</keyword>
<dbReference type="SUPFAM" id="SSF52540">
    <property type="entry name" value="P-loop containing nucleoside triphosphate hydrolases"/>
    <property type="match status" value="1"/>
</dbReference>
<evidence type="ECO:0000313" key="1">
    <source>
        <dbReference type="EMBL" id="MDM8156533.1"/>
    </source>
</evidence>
<dbReference type="InterPro" id="IPR027417">
    <property type="entry name" value="P-loop_NTPase"/>
</dbReference>
<protein>
    <submittedName>
        <fullName evidence="1">ATP-binding protein</fullName>
    </submittedName>
</protein>
<comment type="caution">
    <text evidence="1">The sequence shown here is derived from an EMBL/GenBank/DDBJ whole genome shotgun (WGS) entry which is preliminary data.</text>
</comment>
<organism evidence="1 2">
    <name type="scientific">Amedibacillus dolichus</name>
    <dbReference type="NCBI Taxonomy" id="31971"/>
    <lineage>
        <taxon>Bacteria</taxon>
        <taxon>Bacillati</taxon>
        <taxon>Bacillota</taxon>
        <taxon>Erysipelotrichia</taxon>
        <taxon>Erysipelotrichales</taxon>
        <taxon>Erysipelotrichaceae</taxon>
        <taxon>Amedibacillus</taxon>
    </lineage>
</organism>
<dbReference type="PANTHER" id="PTHR42935:SF1">
    <property type="entry name" value="SLR0930 PROTEIN"/>
    <property type="match status" value="1"/>
</dbReference>
<keyword evidence="1" id="KW-0547">Nucleotide-binding</keyword>
<sequence length="443" mass="51693">MYHEYSRLIVFRDFPKDSILCELCAIIRDFDEKRCGNNDLVNRIHTQIKALLDLSTSLGFDGSLWHCYLTWLLLTNENSFTLTAERRAVQNGSIQQFVLNDLRIFRELFDYDFHRLQKALHIQCFDAVNHYQAIEKTSRMCDHPTAAIVLHICHALEEAGDEYEMYDVLSDFYQRYGVGSFAMHRAFRFDRDAKGELRLIPIRNMDTVVLDDLVGYQMQKDLLVDNTRAFVEGRNANNVLLYGDSGTGKSTSIKAIVNAFYDQGLRMIEIYKHQLRDLSDLIAHLKKRNYRFIIYMDDLSFEDFETEYKFLKAVIEGGVETRPDNILIYATSNRRHLIKETWSDRSDMSEDELHHSDTVQEKLSLVARFGLSICYERPNQKNYFHIVLQLAKRYPEITLSEEELIAEARKWELSHGGMSGRAAQQLIYDLSGKAMLAKWKSDH</sequence>
<reference evidence="1" key="1">
    <citation type="submission" date="2023-06" db="EMBL/GenBank/DDBJ databases">
        <title>Identification and characterization of horizontal gene transfer across gut microbiota members of farm animals based on homology search.</title>
        <authorList>
            <person name="Schwarzerova J."/>
            <person name="Nykrynova M."/>
            <person name="Jureckova K."/>
            <person name="Cejkova D."/>
            <person name="Rychlik I."/>
        </authorList>
    </citation>
    <scope>NUCLEOTIDE SEQUENCE</scope>
    <source>
        <strain evidence="1">ET39</strain>
    </source>
</reference>
<reference evidence="1" key="2">
    <citation type="submission" date="2023-06" db="EMBL/GenBank/DDBJ databases">
        <authorList>
            <person name="Zeman M."/>
            <person name="Kubasova T."/>
            <person name="Jahodarova E."/>
            <person name="Nykrynova M."/>
            <person name="Rychlik I."/>
        </authorList>
    </citation>
    <scope>NUCLEOTIDE SEQUENCE</scope>
    <source>
        <strain evidence="1">ET39</strain>
    </source>
</reference>
<keyword evidence="2" id="KW-1185">Reference proteome</keyword>
<accession>A0ABT7UA65</accession>
<name>A0ABT7UA65_9FIRM</name>
<evidence type="ECO:0000313" key="2">
    <source>
        <dbReference type="Proteomes" id="UP001529340"/>
    </source>
</evidence>
<dbReference type="Proteomes" id="UP001529340">
    <property type="component" value="Unassembled WGS sequence"/>
</dbReference>
<dbReference type="Pfam" id="PF05673">
    <property type="entry name" value="DUF815"/>
    <property type="match status" value="1"/>
</dbReference>
<dbReference type="PANTHER" id="PTHR42935">
    <property type="entry name" value="SLR0930 PROTEIN"/>
    <property type="match status" value="1"/>
</dbReference>